<keyword evidence="2 5" id="KW-0812">Transmembrane</keyword>
<keyword evidence="4 5" id="KW-0472">Membrane</keyword>
<feature type="transmembrane region" description="Helical" evidence="5">
    <location>
        <begin position="98"/>
        <end position="118"/>
    </location>
</feature>
<feature type="transmembrane region" description="Helical" evidence="5">
    <location>
        <begin position="258"/>
        <end position="276"/>
    </location>
</feature>
<sequence>DLAGWRAVFAVNVPLGAAVFFTGYRYLPRIIPAGPRPAFDLPGMVLFALSLTSLLVVLMTPQWWPLLAITVAAMVLFVRRELRHGEPFLDLRAAGTNVALSLTFLRTLLVSVAFYAFIYGYPQWVQHTRGLSPAASGLILLPAFLAAIAASAVTGSSPVVRKKLIVAMIVLCAPTPLLLTLGDTGPVWVLVIPCVFMGAGQAIAHLANQTALQHQADPARMGSSAGLLRTFTHLGAVLSATVNAALFAGGAVTSALHGLAWFMGGTVVATLVVVITDRSLARLGRRP</sequence>
<evidence type="ECO:0000256" key="3">
    <source>
        <dbReference type="ARBA" id="ARBA00022989"/>
    </source>
</evidence>
<feature type="transmembrane region" description="Helical" evidence="5">
    <location>
        <begin position="39"/>
        <end position="57"/>
    </location>
</feature>
<dbReference type="Proteomes" id="UP001596119">
    <property type="component" value="Unassembled WGS sequence"/>
</dbReference>
<evidence type="ECO:0000256" key="4">
    <source>
        <dbReference type="ARBA" id="ARBA00023136"/>
    </source>
</evidence>
<feature type="transmembrane region" description="Helical" evidence="5">
    <location>
        <begin position="227"/>
        <end position="252"/>
    </location>
</feature>
<comment type="caution">
    <text evidence="7">The sequence shown here is derived from an EMBL/GenBank/DDBJ whole genome shotgun (WGS) entry which is preliminary data.</text>
</comment>
<dbReference type="EMBL" id="JBHSQK010000025">
    <property type="protein sequence ID" value="MFC5949010.1"/>
    <property type="molecule type" value="Genomic_DNA"/>
</dbReference>
<dbReference type="SUPFAM" id="SSF103473">
    <property type="entry name" value="MFS general substrate transporter"/>
    <property type="match status" value="1"/>
</dbReference>
<feature type="non-terminal residue" evidence="7">
    <location>
        <position position="1"/>
    </location>
</feature>
<evidence type="ECO:0000313" key="8">
    <source>
        <dbReference type="Proteomes" id="UP001596119"/>
    </source>
</evidence>
<accession>A0ABW1I745</accession>
<dbReference type="InterPro" id="IPR011701">
    <property type="entry name" value="MFS"/>
</dbReference>
<dbReference type="Pfam" id="PF07690">
    <property type="entry name" value="MFS_1"/>
    <property type="match status" value="1"/>
</dbReference>
<feature type="transmembrane region" description="Helical" evidence="5">
    <location>
        <begin position="187"/>
        <end position="207"/>
    </location>
</feature>
<proteinExistence type="predicted"/>
<dbReference type="Gene3D" id="1.20.1250.20">
    <property type="entry name" value="MFS general substrate transporter like domains"/>
    <property type="match status" value="1"/>
</dbReference>
<dbReference type="PANTHER" id="PTHR23501">
    <property type="entry name" value="MAJOR FACILITATOR SUPERFAMILY"/>
    <property type="match status" value="1"/>
</dbReference>
<dbReference type="InterPro" id="IPR036259">
    <property type="entry name" value="MFS_trans_sf"/>
</dbReference>
<dbReference type="RefSeq" id="WP_379566092.1">
    <property type="nucleotide sequence ID" value="NZ_JBHSQK010000025.1"/>
</dbReference>
<keyword evidence="8" id="KW-1185">Reference proteome</keyword>
<evidence type="ECO:0000256" key="2">
    <source>
        <dbReference type="ARBA" id="ARBA00022692"/>
    </source>
</evidence>
<feature type="domain" description="Major facilitator superfamily (MFS) profile" evidence="6">
    <location>
        <begin position="1"/>
        <end position="282"/>
    </location>
</feature>
<protein>
    <submittedName>
        <fullName evidence="7">MFS transporter</fullName>
    </submittedName>
</protein>
<keyword evidence="3 5" id="KW-1133">Transmembrane helix</keyword>
<name>A0ABW1I745_9PSEU</name>
<evidence type="ECO:0000256" key="5">
    <source>
        <dbReference type="SAM" id="Phobius"/>
    </source>
</evidence>
<reference evidence="8" key="1">
    <citation type="journal article" date="2019" name="Int. J. Syst. Evol. Microbiol.">
        <title>The Global Catalogue of Microorganisms (GCM) 10K type strain sequencing project: providing services to taxonomists for standard genome sequencing and annotation.</title>
        <authorList>
            <consortium name="The Broad Institute Genomics Platform"/>
            <consortium name="The Broad Institute Genome Sequencing Center for Infectious Disease"/>
            <person name="Wu L."/>
            <person name="Ma J."/>
        </authorList>
    </citation>
    <scope>NUCLEOTIDE SEQUENCE [LARGE SCALE GENOMIC DNA]</scope>
    <source>
        <strain evidence="8">CGMCC 4.7397</strain>
    </source>
</reference>
<dbReference type="PROSITE" id="PS50850">
    <property type="entry name" value="MFS"/>
    <property type="match status" value="1"/>
</dbReference>
<organism evidence="7 8">
    <name type="scientific">Pseudonocardia lutea</name>
    <dbReference type="NCBI Taxonomy" id="2172015"/>
    <lineage>
        <taxon>Bacteria</taxon>
        <taxon>Bacillati</taxon>
        <taxon>Actinomycetota</taxon>
        <taxon>Actinomycetes</taxon>
        <taxon>Pseudonocardiales</taxon>
        <taxon>Pseudonocardiaceae</taxon>
        <taxon>Pseudonocardia</taxon>
    </lineage>
</organism>
<evidence type="ECO:0000313" key="7">
    <source>
        <dbReference type="EMBL" id="MFC5949010.1"/>
    </source>
</evidence>
<evidence type="ECO:0000256" key="1">
    <source>
        <dbReference type="ARBA" id="ARBA00004651"/>
    </source>
</evidence>
<evidence type="ECO:0000259" key="6">
    <source>
        <dbReference type="PROSITE" id="PS50850"/>
    </source>
</evidence>
<feature type="transmembrane region" description="Helical" evidence="5">
    <location>
        <begin position="6"/>
        <end position="27"/>
    </location>
</feature>
<dbReference type="InterPro" id="IPR020846">
    <property type="entry name" value="MFS_dom"/>
</dbReference>
<feature type="transmembrane region" description="Helical" evidence="5">
    <location>
        <begin position="164"/>
        <end position="181"/>
    </location>
</feature>
<feature type="transmembrane region" description="Helical" evidence="5">
    <location>
        <begin position="130"/>
        <end position="152"/>
    </location>
</feature>
<comment type="subcellular location">
    <subcellularLocation>
        <location evidence="1">Cell membrane</location>
        <topology evidence="1">Multi-pass membrane protein</topology>
    </subcellularLocation>
</comment>
<gene>
    <name evidence="7" type="ORF">ACFQH9_12075</name>
</gene>